<dbReference type="InterPro" id="IPR036942">
    <property type="entry name" value="Beta-barrel_TonB_sf"/>
</dbReference>
<dbReference type="PANTHER" id="PTHR40980:SF4">
    <property type="entry name" value="TONB-DEPENDENT RECEPTOR-LIKE BETA-BARREL DOMAIN-CONTAINING PROTEIN"/>
    <property type="match status" value="1"/>
</dbReference>
<evidence type="ECO:0000256" key="1">
    <source>
        <dbReference type="ARBA" id="ARBA00004442"/>
    </source>
</evidence>
<name>A0A1A9I808_9BACT</name>
<dbReference type="Pfam" id="PF13620">
    <property type="entry name" value="CarboxypepD_reg"/>
    <property type="match status" value="1"/>
</dbReference>
<evidence type="ECO:0000313" key="7">
    <source>
        <dbReference type="EMBL" id="ANH82821.1"/>
    </source>
</evidence>
<evidence type="ECO:0000313" key="8">
    <source>
        <dbReference type="Proteomes" id="UP000077667"/>
    </source>
</evidence>
<comment type="subcellular location">
    <subcellularLocation>
        <location evidence="1">Cell outer membrane</location>
    </subcellularLocation>
</comment>
<dbReference type="InterPro" id="IPR041700">
    <property type="entry name" value="OMP_b-brl_3"/>
</dbReference>
<keyword evidence="5" id="KW-0732">Signal</keyword>
<evidence type="ECO:0000256" key="5">
    <source>
        <dbReference type="SAM" id="SignalP"/>
    </source>
</evidence>
<dbReference type="SUPFAM" id="SSF56935">
    <property type="entry name" value="Porins"/>
    <property type="match status" value="1"/>
</dbReference>
<feature type="region of interest" description="Disordered" evidence="4">
    <location>
        <begin position="791"/>
        <end position="810"/>
    </location>
</feature>
<dbReference type="InterPro" id="IPR037066">
    <property type="entry name" value="Plug_dom_sf"/>
</dbReference>
<feature type="domain" description="Outer membrane protein beta-barrel" evidence="6">
    <location>
        <begin position="376"/>
        <end position="781"/>
    </location>
</feature>
<dbReference type="Proteomes" id="UP000077667">
    <property type="component" value="Chromosome"/>
</dbReference>
<dbReference type="Pfam" id="PF14905">
    <property type="entry name" value="OMP_b-brl_3"/>
    <property type="match status" value="1"/>
</dbReference>
<proteinExistence type="predicted"/>
<dbReference type="AlphaFoldDB" id="A0A1A9I808"/>
<reference evidence="7 8" key="1">
    <citation type="submission" date="2016-05" db="EMBL/GenBank/DDBJ databases">
        <title>Niabella ginsenosidivorans BS26 whole genome sequencing.</title>
        <authorList>
            <person name="Im W.T."/>
            <person name="Siddiqi M.Z."/>
        </authorList>
    </citation>
    <scope>NUCLEOTIDE SEQUENCE [LARGE SCALE GENOMIC DNA]</scope>
    <source>
        <strain evidence="7 8">BS26</strain>
    </source>
</reference>
<dbReference type="SUPFAM" id="SSF49464">
    <property type="entry name" value="Carboxypeptidase regulatory domain-like"/>
    <property type="match status" value="1"/>
</dbReference>
<keyword evidence="3" id="KW-0998">Cell outer membrane</keyword>
<organism evidence="7 8">
    <name type="scientific">Niabella ginsenosidivorans</name>
    <dbReference type="NCBI Taxonomy" id="1176587"/>
    <lineage>
        <taxon>Bacteria</taxon>
        <taxon>Pseudomonadati</taxon>
        <taxon>Bacteroidota</taxon>
        <taxon>Chitinophagia</taxon>
        <taxon>Chitinophagales</taxon>
        <taxon>Chitinophagaceae</taxon>
        <taxon>Niabella</taxon>
    </lineage>
</organism>
<keyword evidence="7" id="KW-0675">Receptor</keyword>
<dbReference type="STRING" id="1176587.A8C56_19175"/>
<dbReference type="Gene3D" id="2.170.130.10">
    <property type="entry name" value="TonB-dependent receptor, plug domain"/>
    <property type="match status" value="1"/>
</dbReference>
<dbReference type="KEGG" id="nia:A8C56_19175"/>
<dbReference type="RefSeq" id="WP_067759662.1">
    <property type="nucleotide sequence ID" value="NZ_CP015772.1"/>
</dbReference>
<evidence type="ECO:0000256" key="4">
    <source>
        <dbReference type="SAM" id="MobiDB-lite"/>
    </source>
</evidence>
<accession>A0A1A9I808</accession>
<sequence length="810" mass="89980">MRKIILTGACLWAFFTQAQTISGTVTDAAHKPLEKASVALLKAKDSSVVTIKATGKDGSFEFVKPANNNYLLLATSVGYDNEYAGPVSFSGQDILVDSIVVEKTSTQLAGVVVTAKRPPFEVKAGKTVMNVDASPTNSGLSALELLEKAPGVAVDNDGNISLKGKGGVVILVDGKPTYMSGQQLTNFLRSMQSSQLDQIEIMTAPPAKYDAAGNSGIINIKTKKGTVKGMNGTANIGYDQGFYPRYNGGLNINYRNNKVNLFGGYEGGRWDGVGVLSLQRKFIDGSTGNLTGTSDQETNRRNYGNYNNIKLGMDYNFSQKDVAGIVVNGGFGQWNELQDGLSNIRYPSGDVNYKLGSVGKNNGDFSNLTTNINYKHSFDSAGRELTVDLDQAYYNNKGHIDLVTRAYTPDDVQRGNTVSLLGSQPSEINIYSAKMDYVHPFNKTTKLETGLKTSFVNTNNRVEYQRDTTTGWYVDESRSNHFIYKENINAAYATLSKSVKKWEFTGGLRVENTNSDGNLITKDSVFKRSYTNLFPTVTVGFNANDNNQFNLSYNKRITRPDYDNLNPFVYYLDSLTYGKGNPYLKPQFTNNIELSHTFKRFLTTTLNYTVTNDIITQLLKQEGERTFETRENFSKMKQVGIAVTANFPVTKWWNLNLYTNVYHNKFDGLYTDGQQNYPVSLQMTSFTGNGTSTMTFAKLWAFEISGWYRTRSLDDLTVGNSMGAMNTALSRKLFKEKATLKIGVRDVLKTQVFSGYARYANVDTEIKNTRDNRRFNISFTYKFGKNNIAPVRNRRSGAGDEQNRVKSGGN</sequence>
<dbReference type="InterPro" id="IPR008969">
    <property type="entry name" value="CarboxyPept-like_regulatory"/>
</dbReference>
<dbReference type="Gene3D" id="2.60.40.1120">
    <property type="entry name" value="Carboxypeptidase-like, regulatory domain"/>
    <property type="match status" value="1"/>
</dbReference>
<keyword evidence="8" id="KW-1185">Reference proteome</keyword>
<dbReference type="GO" id="GO:0009279">
    <property type="term" value="C:cell outer membrane"/>
    <property type="evidence" value="ECO:0007669"/>
    <property type="project" value="UniProtKB-SubCell"/>
</dbReference>
<evidence type="ECO:0000259" key="6">
    <source>
        <dbReference type="Pfam" id="PF14905"/>
    </source>
</evidence>
<dbReference type="OrthoDB" id="905812at2"/>
<keyword evidence="2" id="KW-0472">Membrane</keyword>
<dbReference type="EMBL" id="CP015772">
    <property type="protein sequence ID" value="ANH82821.1"/>
    <property type="molecule type" value="Genomic_DNA"/>
</dbReference>
<evidence type="ECO:0000256" key="3">
    <source>
        <dbReference type="ARBA" id="ARBA00023237"/>
    </source>
</evidence>
<feature type="chain" id="PRO_5008390024" evidence="5">
    <location>
        <begin position="19"/>
        <end position="810"/>
    </location>
</feature>
<evidence type="ECO:0000256" key="2">
    <source>
        <dbReference type="ARBA" id="ARBA00023136"/>
    </source>
</evidence>
<dbReference type="PANTHER" id="PTHR40980">
    <property type="entry name" value="PLUG DOMAIN-CONTAINING PROTEIN"/>
    <property type="match status" value="1"/>
</dbReference>
<dbReference type="Gene3D" id="2.40.170.20">
    <property type="entry name" value="TonB-dependent receptor, beta-barrel domain"/>
    <property type="match status" value="1"/>
</dbReference>
<feature type="signal peptide" evidence="5">
    <location>
        <begin position="1"/>
        <end position="18"/>
    </location>
</feature>
<protein>
    <submittedName>
        <fullName evidence="7">TonB-dependent receptor</fullName>
    </submittedName>
</protein>
<gene>
    <name evidence="7" type="ORF">A8C56_19175</name>
</gene>